<accession>A0ABU8EDD4</accession>
<proteinExistence type="predicted"/>
<evidence type="ECO:0000313" key="3">
    <source>
        <dbReference type="EMBL" id="MEI4281398.1"/>
    </source>
</evidence>
<dbReference type="Proteomes" id="UP001373496">
    <property type="component" value="Unassembled WGS sequence"/>
</dbReference>
<keyword evidence="3" id="KW-0328">Glycosyltransferase</keyword>
<organism evidence="3 4">
    <name type="scientific">Klenkia terrae</name>
    <dbReference type="NCBI Taxonomy" id="1052259"/>
    <lineage>
        <taxon>Bacteria</taxon>
        <taxon>Bacillati</taxon>
        <taxon>Actinomycetota</taxon>
        <taxon>Actinomycetes</taxon>
        <taxon>Geodermatophilales</taxon>
        <taxon>Geodermatophilaceae</taxon>
        <taxon>Klenkia</taxon>
    </lineage>
</organism>
<comment type="caution">
    <text evidence="3">The sequence shown here is derived from an EMBL/GenBank/DDBJ whole genome shotgun (WGS) entry which is preliminary data.</text>
</comment>
<evidence type="ECO:0000259" key="2">
    <source>
        <dbReference type="Pfam" id="PF00534"/>
    </source>
</evidence>
<protein>
    <submittedName>
        <fullName evidence="3">Glycosyltransferase family 4 protein</fullName>
        <ecNumber evidence="3">2.4.-.-</ecNumber>
    </submittedName>
</protein>
<dbReference type="CDD" id="cd03801">
    <property type="entry name" value="GT4_PimA-like"/>
    <property type="match status" value="1"/>
</dbReference>
<dbReference type="Gene3D" id="3.40.50.2000">
    <property type="entry name" value="Glycogen Phosphorylase B"/>
    <property type="match status" value="1"/>
</dbReference>
<dbReference type="PANTHER" id="PTHR12526">
    <property type="entry name" value="GLYCOSYLTRANSFERASE"/>
    <property type="match status" value="1"/>
</dbReference>
<dbReference type="EC" id="2.4.-.-" evidence="3"/>
<keyword evidence="1 3" id="KW-0808">Transferase</keyword>
<evidence type="ECO:0000256" key="1">
    <source>
        <dbReference type="ARBA" id="ARBA00022679"/>
    </source>
</evidence>
<sequence length="391" mass="41216">MTSSTDRGTAPAPADLPVDRLSIAWVVAGGEGYGVARSVVNLMTEVRGLGATVTCLSARAGETSEEVAAAGLPLTVLDLPDPPYISRRGPGALRDAVRLLAWMVSFVRVARRHPALAGVTHLHVVSPALVPAGAITARLLGATCVWELTRPVRDSAPARLAYRLLARVLDVHVLANSRSTLSSLGVHGGRPAADVMHLSAADVFATVPDLVDAPLRAVCIARIAEDKAQDLLVEALADPRLADLALDLVGGSHDPVFQDRVRALVATSPARDRIRLLPASDHPETFLATASLAICVNRGVESFGLSVVEAMRAGRPVVATSSGGPSETVVDGETGWLMDTLDTAALADQLATVLDQRPAWAQMGRAARRRAEDRFSPAGQARRYLQLLARP</sequence>
<evidence type="ECO:0000313" key="4">
    <source>
        <dbReference type="Proteomes" id="UP001373496"/>
    </source>
</evidence>
<dbReference type="RefSeq" id="WP_263639379.1">
    <property type="nucleotide sequence ID" value="NZ_JBAPLV010000050.1"/>
</dbReference>
<dbReference type="SUPFAM" id="SSF53756">
    <property type="entry name" value="UDP-Glycosyltransferase/glycogen phosphorylase"/>
    <property type="match status" value="1"/>
</dbReference>
<gene>
    <name evidence="3" type="ORF">UXQ13_23190</name>
</gene>
<feature type="domain" description="Glycosyl transferase family 1" evidence="2">
    <location>
        <begin position="216"/>
        <end position="370"/>
    </location>
</feature>
<dbReference type="EMBL" id="JBAPLV010000050">
    <property type="protein sequence ID" value="MEI4281398.1"/>
    <property type="molecule type" value="Genomic_DNA"/>
</dbReference>
<dbReference type="InterPro" id="IPR001296">
    <property type="entry name" value="Glyco_trans_1"/>
</dbReference>
<name>A0ABU8EDD4_9ACTN</name>
<dbReference type="Pfam" id="PF00534">
    <property type="entry name" value="Glycos_transf_1"/>
    <property type="match status" value="1"/>
</dbReference>
<reference evidence="3 4" key="1">
    <citation type="submission" date="2024-03" db="EMBL/GenBank/DDBJ databases">
        <title>Draft genome sequence of Klenkia terrae.</title>
        <authorList>
            <person name="Duangmal K."/>
            <person name="Chantavorakit T."/>
        </authorList>
    </citation>
    <scope>NUCLEOTIDE SEQUENCE [LARGE SCALE GENOMIC DNA]</scope>
    <source>
        <strain evidence="3 4">JCM 17786</strain>
    </source>
</reference>
<keyword evidence="4" id="KW-1185">Reference proteome</keyword>
<dbReference type="GO" id="GO:0016757">
    <property type="term" value="F:glycosyltransferase activity"/>
    <property type="evidence" value="ECO:0007669"/>
    <property type="project" value="UniProtKB-KW"/>
</dbReference>